<dbReference type="Proteomes" id="UP001189429">
    <property type="component" value="Unassembled WGS sequence"/>
</dbReference>
<dbReference type="EMBL" id="CAUYUJ010021407">
    <property type="protein sequence ID" value="CAK0904521.1"/>
    <property type="molecule type" value="Genomic_DNA"/>
</dbReference>
<feature type="compositionally biased region" description="Basic residues" evidence="1">
    <location>
        <begin position="32"/>
        <end position="45"/>
    </location>
</feature>
<keyword evidence="3" id="KW-1185">Reference proteome</keyword>
<feature type="region of interest" description="Disordered" evidence="1">
    <location>
        <begin position="1"/>
        <end position="56"/>
    </location>
</feature>
<gene>
    <name evidence="2" type="ORF">PCOR1329_LOCUS80501</name>
</gene>
<proteinExistence type="predicted"/>
<sequence length="345" mass="37160">ARGGRRGAAGRARGRRRRGGRGSLGGLGGRSRPGRRRVRGRRGGRQLHGQRDVGDAAGFSEKPEWYAELAPGAFFRDFQRHLGREGLGGCRAPCEVEAKGTPTMFCVTLMMPSGEEPALMAALLENGLGAFSCDGYAVISNENITLEGGSAGAVATDVMPGPLDCPIGGQYQVRLNKDVFVRFWNKVARDPRAFNYDWVVKLDADAVFLVDRMRGLLGYLFPEDGGRAVGKSAFLKNCKYTMYGAVEVVSRSALESYARDLMDGSPVCSSGGAGDSIVEDRYLNECMKQLGAAKVEALSALQDAACHDPHWGPGFSCADGEHATFHPFKDADSYLRCYGEASAQR</sequence>
<evidence type="ECO:0000313" key="3">
    <source>
        <dbReference type="Proteomes" id="UP001189429"/>
    </source>
</evidence>
<reference evidence="2" key="1">
    <citation type="submission" date="2023-10" db="EMBL/GenBank/DDBJ databases">
        <authorList>
            <person name="Chen Y."/>
            <person name="Shah S."/>
            <person name="Dougan E. K."/>
            <person name="Thang M."/>
            <person name="Chan C."/>
        </authorList>
    </citation>
    <scope>NUCLEOTIDE SEQUENCE [LARGE SCALE GENOMIC DNA]</scope>
</reference>
<feature type="non-terminal residue" evidence="2">
    <location>
        <position position="1"/>
    </location>
</feature>
<feature type="compositionally biased region" description="Gly residues" evidence="1">
    <location>
        <begin position="21"/>
        <end position="31"/>
    </location>
</feature>
<organism evidence="2 3">
    <name type="scientific">Prorocentrum cordatum</name>
    <dbReference type="NCBI Taxonomy" id="2364126"/>
    <lineage>
        <taxon>Eukaryota</taxon>
        <taxon>Sar</taxon>
        <taxon>Alveolata</taxon>
        <taxon>Dinophyceae</taxon>
        <taxon>Prorocentrales</taxon>
        <taxon>Prorocentraceae</taxon>
        <taxon>Prorocentrum</taxon>
    </lineage>
</organism>
<accession>A0ABN9XWR7</accession>
<evidence type="ECO:0000313" key="2">
    <source>
        <dbReference type="EMBL" id="CAK0904521.1"/>
    </source>
</evidence>
<comment type="caution">
    <text evidence="2">The sequence shown here is derived from an EMBL/GenBank/DDBJ whole genome shotgun (WGS) entry which is preliminary data.</text>
</comment>
<protein>
    <recommendedName>
        <fullName evidence="4">Hexosyltransferase</fullName>
    </recommendedName>
</protein>
<evidence type="ECO:0000256" key="1">
    <source>
        <dbReference type="SAM" id="MobiDB-lite"/>
    </source>
</evidence>
<evidence type="ECO:0008006" key="4">
    <source>
        <dbReference type="Google" id="ProtNLM"/>
    </source>
</evidence>
<name>A0ABN9XWR7_9DINO</name>